<feature type="transmembrane region" description="Helical" evidence="11">
    <location>
        <begin position="1148"/>
        <end position="1167"/>
    </location>
</feature>
<dbReference type="GO" id="GO:0030299">
    <property type="term" value="P:intestinal cholesterol absorption"/>
    <property type="evidence" value="ECO:0007669"/>
    <property type="project" value="TreeGrafter"/>
</dbReference>
<dbReference type="OrthoDB" id="6510177at2759"/>
<keyword evidence="8" id="KW-1015">Disulfide bond</keyword>
<dbReference type="InterPro" id="IPR032190">
    <property type="entry name" value="NPC1_N"/>
</dbReference>
<dbReference type="Proteomes" id="UP001652626">
    <property type="component" value="Chromosome 15"/>
</dbReference>
<feature type="chain" id="PRO_5047475534" evidence="12">
    <location>
        <begin position="25"/>
        <end position="1246"/>
    </location>
</feature>
<keyword evidence="3" id="KW-0813">Transport</keyword>
<dbReference type="SUPFAM" id="SSF82866">
    <property type="entry name" value="Multidrug efflux transporter AcrB transmembrane domain"/>
    <property type="match status" value="2"/>
</dbReference>
<dbReference type="GO" id="GO:0005886">
    <property type="term" value="C:plasma membrane"/>
    <property type="evidence" value="ECO:0007669"/>
    <property type="project" value="TreeGrafter"/>
</dbReference>
<keyword evidence="4 11" id="KW-0812">Transmembrane</keyword>
<dbReference type="InterPro" id="IPR053956">
    <property type="entry name" value="NPC1_MLD"/>
</dbReference>
<comment type="subcellular location">
    <subcellularLocation>
        <location evidence="1">Membrane</location>
        <topology evidence="1">Multi-pass membrane protein</topology>
    </subcellularLocation>
</comment>
<evidence type="ECO:0000256" key="9">
    <source>
        <dbReference type="ARBA" id="ARBA00023180"/>
    </source>
</evidence>
<evidence type="ECO:0000256" key="4">
    <source>
        <dbReference type="ARBA" id="ARBA00022692"/>
    </source>
</evidence>
<feature type="transmembrane region" description="Helical" evidence="11">
    <location>
        <begin position="591"/>
        <end position="612"/>
    </location>
</feature>
<feature type="transmembrane region" description="Helical" evidence="11">
    <location>
        <begin position="1213"/>
        <end position="1240"/>
    </location>
</feature>
<feature type="transmembrane region" description="Helical" evidence="11">
    <location>
        <begin position="1188"/>
        <end position="1207"/>
    </location>
</feature>
<feature type="transmembrane region" description="Helical" evidence="11">
    <location>
        <begin position="1083"/>
        <end position="1106"/>
    </location>
</feature>
<evidence type="ECO:0000256" key="6">
    <source>
        <dbReference type="ARBA" id="ARBA00022989"/>
    </source>
</evidence>
<sequence>MSLLKMDIKALLCVFLCLWCGVSARCAMYGHCAEVGGFAKLCPVNHEALPMFSKLNKEDRDEVFDIVKWRCPHLVFDEEGNQKDDDDIVACCDSKQIKDLHSSLLLADGVLGRCPICIRNFARQICEMNCSPDQSRFVNVTLATAPDGSEYVNEVNYRLYEDFMVNAHASCSGVIIPQTGMPAINLMCGNAPVCDPEAWFGFTGDTANNPMAPVQVNFFRWLTEEDSMNVRAPLCNETLEGDLPCSCIDCFDNCPVTDKPITPDICTVFSVHCLGFSVGIVFFTLTVIIFTILSLLEHRKINKGSFSKADEKYQYKVNFVIKIFQEVFKSIGIFSVNNSILTIMLTTWIAFSMVFGILNINLTTNPVKLWSAPESRSHQELLYFNSRFGPFYRAAQVFLTIKLDPFVVNNVTYGPAFRIEAIQELIALENAILNIGRQDDTVTLEKVCYAPLRLPGSEPKLEECVSMSVSTYLPDRNNVNNNTYLNNIQNCLYNYLSLSCTAAWGGGAEPEISLGGYEGDNMLLADTLVTNYPITNHLHADQLEPVLEWEKKFIDLMHDYEKNWKSEFVELAFGAERSIEDEIERISAAEAIPIAISYLLMFIYVIFALGNIKSLRTCFIDSKVTVAISCICVVLIAIICALGLLVYCNITVTLLAINVIPFFILSVGIDNVFLMLKELQHIENNLNNYEDYKEDFNLEKKRIFVFGKMMHNVGPSMFVSSTTQITCFAIGTISSQPAVQQFAIFASFALGFLFLFQITTVVAILSIDYKRAHSNRFDILFCIQKKILDDQDPLQSNKPYKSITERLMEPYAKFILDRRVKIIVAIVFMALVSISAILIPQIEIGLDQQMALPADSYVYKYLIAVNEILRIGPPVYFVLKSGLNFTDPDHQNVICGSRLCNNDSLATQIFLASQHSEVTYIAKSSNSWLDDFFDWSSLPGSCCKFNATTGGFCTSSDTSPECKDCIIDRSYFGNGLRPAGEAFGDYIPFFLLDRPTESCNKGGLASYFSNVNYVLDSQGKATVEDSNFMTYHTNLRTSKDYITATKYAYELSDNITAAIYKNTGLDVEVFPYSVFYIYFEQYLYVWGDTFKAIGFSLLGVLLINLFVTGFNFLITFALIFTVVMITVQMMGIMYIWDIPLNAVSCINLIVSIGIAVEFCSHIAYAYATSNSPPSQKVSDAIKSVGATIITGITFTNIPIIVLAFSYTDIIEVFFFRMLFSLVILGFLHGMIFFPVLLSYLNDLKYR</sequence>
<evidence type="ECO:0000256" key="5">
    <source>
        <dbReference type="ARBA" id="ARBA00022729"/>
    </source>
</evidence>
<dbReference type="RefSeq" id="XP_026494633.2">
    <property type="nucleotide sequence ID" value="XM_026638848.2"/>
</dbReference>
<evidence type="ECO:0000256" key="1">
    <source>
        <dbReference type="ARBA" id="ARBA00004141"/>
    </source>
</evidence>
<dbReference type="AlphaFoldDB" id="A0A8B8IC30"/>
<dbReference type="InterPro" id="IPR053958">
    <property type="entry name" value="HMGCR/SNAP/NPC1-like_SSD"/>
</dbReference>
<comment type="similarity">
    <text evidence="2">Belongs to the patched family.</text>
</comment>
<dbReference type="GO" id="GO:0015918">
    <property type="term" value="P:sterol transport"/>
    <property type="evidence" value="ECO:0007669"/>
    <property type="project" value="TreeGrafter"/>
</dbReference>
<evidence type="ECO:0000256" key="7">
    <source>
        <dbReference type="ARBA" id="ARBA00023136"/>
    </source>
</evidence>
<protein>
    <submittedName>
        <fullName evidence="15">NPC intracellular cholesterol transporter 1 homolog 1b-like</fullName>
    </submittedName>
</protein>
<keyword evidence="5 12" id="KW-0732">Signal</keyword>
<keyword evidence="9" id="KW-0325">Glycoprotein</keyword>
<dbReference type="PANTHER" id="PTHR45727">
    <property type="entry name" value="NPC INTRACELLULAR CHOLESTEROL TRANSPORTER 1"/>
    <property type="match status" value="1"/>
</dbReference>
<evidence type="ECO:0000256" key="8">
    <source>
        <dbReference type="ARBA" id="ARBA00023157"/>
    </source>
</evidence>
<evidence type="ECO:0000256" key="11">
    <source>
        <dbReference type="SAM" id="Phobius"/>
    </source>
</evidence>
<dbReference type="Pfam" id="PF16414">
    <property type="entry name" value="NPC1_N"/>
    <property type="match status" value="1"/>
</dbReference>
<feature type="transmembrane region" description="Helical" evidence="11">
    <location>
        <begin position="274"/>
        <end position="296"/>
    </location>
</feature>
<reference evidence="15" key="1">
    <citation type="submission" date="2025-08" db="UniProtKB">
        <authorList>
            <consortium name="RefSeq"/>
        </authorList>
    </citation>
    <scope>IDENTIFICATION</scope>
    <source>
        <tissue evidence="15">Whole body</tissue>
    </source>
</reference>
<dbReference type="OMA" id="PAINLMC"/>
<accession>A0A8B8IC30</accession>
<dbReference type="InterPro" id="IPR000731">
    <property type="entry name" value="SSD"/>
</dbReference>
<feature type="transmembrane region" description="Helical" evidence="11">
    <location>
        <begin position="1113"/>
        <end position="1136"/>
    </location>
</feature>
<dbReference type="PROSITE" id="PS50156">
    <property type="entry name" value="SSD"/>
    <property type="match status" value="1"/>
</dbReference>
<proteinExistence type="inferred from homology"/>
<keyword evidence="7 11" id="KW-0472">Membrane</keyword>
<dbReference type="GO" id="GO:0015485">
    <property type="term" value="F:cholesterol binding"/>
    <property type="evidence" value="ECO:0007669"/>
    <property type="project" value="TreeGrafter"/>
</dbReference>
<comment type="catalytic activity">
    <reaction evidence="10">
        <text>cholesterol(in) = cholesterol(out)</text>
        <dbReference type="Rhea" id="RHEA:39747"/>
        <dbReference type="ChEBI" id="CHEBI:16113"/>
    </reaction>
</comment>
<feature type="transmembrane region" description="Helical" evidence="11">
    <location>
        <begin position="624"/>
        <end position="647"/>
    </location>
</feature>
<dbReference type="PANTHER" id="PTHR45727:SF6">
    <property type="entry name" value="NPC INTRACELLULAR CHOLESTEROL TRANSPORTER 1 HOMOLOG 1B"/>
    <property type="match status" value="1"/>
</dbReference>
<feature type="transmembrane region" description="Helical" evidence="11">
    <location>
        <begin position="339"/>
        <end position="358"/>
    </location>
</feature>
<feature type="signal peptide" evidence="12">
    <location>
        <begin position="1"/>
        <end position="24"/>
    </location>
</feature>
<organism evidence="14 15">
    <name type="scientific">Vanessa tameamea</name>
    <name type="common">Kamehameha butterfly</name>
    <dbReference type="NCBI Taxonomy" id="334116"/>
    <lineage>
        <taxon>Eukaryota</taxon>
        <taxon>Metazoa</taxon>
        <taxon>Ecdysozoa</taxon>
        <taxon>Arthropoda</taxon>
        <taxon>Hexapoda</taxon>
        <taxon>Insecta</taxon>
        <taxon>Pterygota</taxon>
        <taxon>Neoptera</taxon>
        <taxon>Endopterygota</taxon>
        <taxon>Lepidoptera</taxon>
        <taxon>Glossata</taxon>
        <taxon>Ditrysia</taxon>
        <taxon>Papilionoidea</taxon>
        <taxon>Nymphalidae</taxon>
        <taxon>Nymphalinae</taxon>
        <taxon>Vanessa</taxon>
    </lineage>
</organism>
<evidence type="ECO:0000256" key="10">
    <source>
        <dbReference type="ARBA" id="ARBA00034049"/>
    </source>
</evidence>
<evidence type="ECO:0000313" key="15">
    <source>
        <dbReference type="RefSeq" id="XP_026494633.2"/>
    </source>
</evidence>
<feature type="domain" description="SSD" evidence="13">
    <location>
        <begin position="590"/>
        <end position="767"/>
    </location>
</feature>
<evidence type="ECO:0000256" key="12">
    <source>
        <dbReference type="SAM" id="SignalP"/>
    </source>
</evidence>
<gene>
    <name evidence="15" type="primary">LOC113399664</name>
</gene>
<feature type="transmembrane region" description="Helical" evidence="11">
    <location>
        <begin position="653"/>
        <end position="676"/>
    </location>
</feature>
<name>A0A8B8IC30_VANTA</name>
<feature type="transmembrane region" description="Helical" evidence="11">
    <location>
        <begin position="822"/>
        <end position="842"/>
    </location>
</feature>
<evidence type="ECO:0000313" key="14">
    <source>
        <dbReference type="Proteomes" id="UP001652626"/>
    </source>
</evidence>
<feature type="transmembrane region" description="Helical" evidence="11">
    <location>
        <begin position="742"/>
        <end position="767"/>
    </location>
</feature>
<keyword evidence="6 11" id="KW-1133">Transmembrane helix</keyword>
<dbReference type="GO" id="GO:0042632">
    <property type="term" value="P:cholesterol homeostasis"/>
    <property type="evidence" value="ECO:0007669"/>
    <property type="project" value="TreeGrafter"/>
</dbReference>
<keyword evidence="14" id="KW-1185">Reference proteome</keyword>
<dbReference type="Pfam" id="PF12349">
    <property type="entry name" value="Sterol-sensing"/>
    <property type="match status" value="1"/>
</dbReference>
<dbReference type="Gene3D" id="1.20.1640.10">
    <property type="entry name" value="Multidrug efflux transporter AcrB transmembrane domain"/>
    <property type="match status" value="2"/>
</dbReference>
<evidence type="ECO:0000256" key="3">
    <source>
        <dbReference type="ARBA" id="ARBA00022448"/>
    </source>
</evidence>
<dbReference type="Pfam" id="PF22314">
    <property type="entry name" value="NPC1_MLD"/>
    <property type="match status" value="1"/>
</dbReference>
<evidence type="ECO:0000259" key="13">
    <source>
        <dbReference type="PROSITE" id="PS50156"/>
    </source>
</evidence>
<evidence type="ECO:0000256" key="2">
    <source>
        <dbReference type="ARBA" id="ARBA00005585"/>
    </source>
</evidence>
<dbReference type="GeneID" id="113399664"/>